<evidence type="ECO:0000256" key="2">
    <source>
        <dbReference type="SAM" id="Phobius"/>
    </source>
</evidence>
<feature type="region of interest" description="Disordered" evidence="1">
    <location>
        <begin position="1"/>
        <end position="73"/>
    </location>
</feature>
<dbReference type="InParanoid" id="A0A1Q5PXU5"/>
<feature type="region of interest" description="Disordered" evidence="1">
    <location>
        <begin position="505"/>
        <end position="527"/>
    </location>
</feature>
<dbReference type="EMBL" id="MQVS01000002">
    <property type="protein sequence ID" value="OKL52316.1"/>
    <property type="molecule type" value="Genomic_DNA"/>
</dbReference>
<reference evidence="4" key="1">
    <citation type="submission" date="2016-12" db="EMBL/GenBank/DDBJ databases">
        <authorList>
            <person name="Meng X."/>
        </authorList>
    </citation>
    <scope>NUCLEOTIDE SEQUENCE [LARGE SCALE GENOMIC DNA]</scope>
    <source>
        <strain evidence="4">DSM 20732</strain>
    </source>
</reference>
<evidence type="ECO:0008006" key="5">
    <source>
        <dbReference type="Google" id="ProtNLM"/>
    </source>
</evidence>
<keyword evidence="4" id="KW-1185">Reference proteome</keyword>
<dbReference type="GO" id="GO:0003755">
    <property type="term" value="F:peptidyl-prolyl cis-trans isomerase activity"/>
    <property type="evidence" value="ECO:0007669"/>
    <property type="project" value="InterPro"/>
</dbReference>
<dbReference type="AlphaFoldDB" id="A0A1Q5PXU5"/>
<feature type="compositionally biased region" description="Low complexity" evidence="1">
    <location>
        <begin position="123"/>
        <end position="156"/>
    </location>
</feature>
<evidence type="ECO:0000256" key="1">
    <source>
        <dbReference type="SAM" id="MobiDB-lite"/>
    </source>
</evidence>
<feature type="compositionally biased region" description="Low complexity" evidence="1">
    <location>
        <begin position="507"/>
        <end position="527"/>
    </location>
</feature>
<dbReference type="SUPFAM" id="SSF54534">
    <property type="entry name" value="FKBP-like"/>
    <property type="match status" value="1"/>
</dbReference>
<feature type="compositionally biased region" description="Low complexity" evidence="1">
    <location>
        <begin position="1"/>
        <end position="27"/>
    </location>
</feature>
<keyword evidence="2" id="KW-1133">Transmembrane helix</keyword>
<dbReference type="InterPro" id="IPR046357">
    <property type="entry name" value="PPIase_dom_sf"/>
</dbReference>
<dbReference type="STRING" id="52770.BSZ40_02185"/>
<sequence>MTPAAAALPAADAAGGDETPSAAEPPESAGPPPQAEMAPAGAGAAAASQPRFGLSKARKLAAKGWSQAGPATEEAVTEELTALGDSLSEAVSEQAAQAADGLADSYGKWAATAFRAQQAVPGAQSATSEGEESAAAIPEAEAPAAATEDGAVPAAPSFGSPDGSDAPWTRSAKALKERVAAVDEEELEEVRTDTGSIVLVSKRPRKSRLRRLLAWWPVALALALLGGVGVAIAVWQAQGADESQSSQQEGLVYPTLKHMTVAGRPGALPSMVLEQPLEVVDRVESVVTRRGNGTPIRDGARIVLALTTFNGTTGERTSRGDSPEVRVTYATPQHLPEWLYHRLLQVPGGSRVLVTHMVDDREKGQYMEIVVADVLRHRVSYNSSLYTDPTVTFQNDEEPVLSKVTGEVPDRTETHTVVIGGGEQVQPGARIVAQFVLIDFQGNVISSTFKRGGPEVVDLNRIQPVLAEAVIDRQVGSRIVFRAPAALAGGDKPVAGMIDILAVIEQPTNPSESPTPATPTASETATN</sequence>
<name>A0A1Q5PXU5_9ACTO</name>
<proteinExistence type="predicted"/>
<feature type="region of interest" description="Disordered" evidence="1">
    <location>
        <begin position="122"/>
        <end position="170"/>
    </location>
</feature>
<gene>
    <name evidence="3" type="ORF">BSZ40_02185</name>
</gene>
<evidence type="ECO:0000313" key="4">
    <source>
        <dbReference type="Proteomes" id="UP000185612"/>
    </source>
</evidence>
<keyword evidence="2" id="KW-0472">Membrane</keyword>
<dbReference type="Proteomes" id="UP000185612">
    <property type="component" value="Unassembled WGS sequence"/>
</dbReference>
<dbReference type="Gene3D" id="3.10.50.40">
    <property type="match status" value="1"/>
</dbReference>
<organism evidence="3 4">
    <name type="scientific">Buchananella hordeovulneris</name>
    <dbReference type="NCBI Taxonomy" id="52770"/>
    <lineage>
        <taxon>Bacteria</taxon>
        <taxon>Bacillati</taxon>
        <taxon>Actinomycetota</taxon>
        <taxon>Actinomycetes</taxon>
        <taxon>Actinomycetales</taxon>
        <taxon>Actinomycetaceae</taxon>
        <taxon>Buchananella</taxon>
    </lineage>
</organism>
<feature type="transmembrane region" description="Helical" evidence="2">
    <location>
        <begin position="212"/>
        <end position="235"/>
    </location>
</feature>
<feature type="compositionally biased region" description="Low complexity" evidence="1">
    <location>
        <begin position="35"/>
        <end position="47"/>
    </location>
</feature>
<comment type="caution">
    <text evidence="3">The sequence shown here is derived from an EMBL/GenBank/DDBJ whole genome shotgun (WGS) entry which is preliminary data.</text>
</comment>
<protein>
    <recommendedName>
        <fullName evidence="5">Peptidylprolyl isomerase</fullName>
    </recommendedName>
</protein>
<evidence type="ECO:0000313" key="3">
    <source>
        <dbReference type="EMBL" id="OKL52316.1"/>
    </source>
</evidence>
<keyword evidence="2" id="KW-0812">Transmembrane</keyword>
<accession>A0A1Q5PXU5</accession>